<dbReference type="Pfam" id="PF13561">
    <property type="entry name" value="adh_short_C2"/>
    <property type="match status" value="1"/>
</dbReference>
<dbReference type="PANTHER" id="PTHR43639">
    <property type="entry name" value="OXIDOREDUCTASE, SHORT-CHAIN DEHYDROGENASE/REDUCTASE FAMILY (AFU_ORTHOLOGUE AFUA_5G02870)"/>
    <property type="match status" value="1"/>
</dbReference>
<dbReference type="Pfam" id="PF00106">
    <property type="entry name" value="adh_short"/>
    <property type="match status" value="1"/>
</dbReference>
<keyword evidence="3" id="KW-0560">Oxidoreductase</keyword>
<dbReference type="Proteomes" id="UP001163105">
    <property type="component" value="Unassembled WGS sequence"/>
</dbReference>
<accession>A0AB34FJC7</accession>
<dbReference type="PANTHER" id="PTHR43639:SF1">
    <property type="entry name" value="SHORT-CHAIN DEHYDROGENASE_REDUCTASE FAMILY PROTEIN"/>
    <property type="match status" value="1"/>
</dbReference>
<dbReference type="InterPro" id="IPR036291">
    <property type="entry name" value="NAD(P)-bd_dom_sf"/>
</dbReference>
<comment type="caution">
    <text evidence="4">The sequence shown here is derived from an EMBL/GenBank/DDBJ whole genome shotgun (WGS) entry which is preliminary data.</text>
</comment>
<dbReference type="InterPro" id="IPR002347">
    <property type="entry name" value="SDR_fam"/>
</dbReference>
<dbReference type="AlphaFoldDB" id="A0AB34FJC7"/>
<sequence>MAVDTLSLAGKVAIVTGSSRENGIGAAIARAFARNGASVAIHHVSDGSRAGAHKVAADITREFGVKATVVRGSVGKSAAAQGIVEQALAGLGVDHIDILGANTSCAAAVNNAGAGTAASLLEMTPELVDAEFSVNTFGPHYLIQAVVGVGKMPQGGRIINVGSIVSKMGLSTSAMYAAAKAAQDSLTASWAAEVSLASSMGALPIYEIESAPDMTLRHQLGHSHGITVNSLAPGPIPTDTSRKFLKESDGSPTPLQLAMQAQTRAADRLGTVEDMADAALLLVSEKSRWITAQWISVSGGINIQGPTLADSPDELAGTIWGQSVSEMDRPVFENVYGGSQAIDIMDLFNSSSDVLTADPTSLTSWTLQLTGPALFDRRPFPRPKHGPLASLVMRMLRSYPFMMLRKAALPPFIHPLLFTWAEAGAGPSQEALINCVGLVDLFKSRKGSDRDVVWKLIKLEQERIVASHSEVDRWELLASFQALLVYCLLRLQEAPAGDHGFDSGLLTAVNVIFNALSASVGGILKMKLPDDPNVSWTDWIYNESRRRTVLVFQIINIMVEWSTAASAYATCGLVLIPLANNATLWNAKNSESWRSEFTLCCKERSLMGVSQSGALTKLLLGDSGITLSTVEWEEWTAEVGDIGTLVMMVGALL</sequence>
<dbReference type="GO" id="GO:0016491">
    <property type="term" value="F:oxidoreductase activity"/>
    <property type="evidence" value="ECO:0007669"/>
    <property type="project" value="UniProtKB-KW"/>
</dbReference>
<evidence type="ECO:0000256" key="1">
    <source>
        <dbReference type="ARBA" id="ARBA00006484"/>
    </source>
</evidence>
<evidence type="ECO:0000256" key="3">
    <source>
        <dbReference type="ARBA" id="ARBA00023002"/>
    </source>
</evidence>
<evidence type="ECO:0000256" key="2">
    <source>
        <dbReference type="ARBA" id="ARBA00022857"/>
    </source>
</evidence>
<dbReference type="PRINTS" id="PR00081">
    <property type="entry name" value="GDHRDH"/>
</dbReference>
<name>A0AB34FJC7_9HYPO</name>
<proteinExistence type="inferred from homology"/>
<dbReference type="GO" id="GO:0000502">
    <property type="term" value="C:proteasome complex"/>
    <property type="evidence" value="ECO:0007669"/>
    <property type="project" value="UniProtKB-KW"/>
</dbReference>
<evidence type="ECO:0000313" key="4">
    <source>
        <dbReference type="EMBL" id="KAJ6438390.1"/>
    </source>
</evidence>
<keyword evidence="4" id="KW-0647">Proteasome</keyword>
<gene>
    <name evidence="4" type="ORF">O9K51_08982</name>
</gene>
<dbReference type="SUPFAM" id="SSF51735">
    <property type="entry name" value="NAD(P)-binding Rossmann-fold domains"/>
    <property type="match status" value="1"/>
</dbReference>
<reference evidence="4" key="1">
    <citation type="submission" date="2023-01" db="EMBL/GenBank/DDBJ databases">
        <title>The growth and conidiation of Purpureocillium lavendulum are regulated by nitrogen source and histone H3K14 acetylation.</title>
        <authorList>
            <person name="Tang P."/>
            <person name="Han J."/>
            <person name="Zhang C."/>
            <person name="Tang P."/>
            <person name="Qi F."/>
            <person name="Zhang K."/>
            <person name="Liang L."/>
        </authorList>
    </citation>
    <scope>NUCLEOTIDE SEQUENCE</scope>
    <source>
        <strain evidence="4">YMF1.00683</strain>
    </source>
</reference>
<dbReference type="Gene3D" id="3.40.50.720">
    <property type="entry name" value="NAD(P)-binding Rossmann-like Domain"/>
    <property type="match status" value="1"/>
</dbReference>
<keyword evidence="2" id="KW-0521">NADP</keyword>
<organism evidence="4 5">
    <name type="scientific">Purpureocillium lavendulum</name>
    <dbReference type="NCBI Taxonomy" id="1247861"/>
    <lineage>
        <taxon>Eukaryota</taxon>
        <taxon>Fungi</taxon>
        <taxon>Dikarya</taxon>
        <taxon>Ascomycota</taxon>
        <taxon>Pezizomycotina</taxon>
        <taxon>Sordariomycetes</taxon>
        <taxon>Hypocreomycetidae</taxon>
        <taxon>Hypocreales</taxon>
        <taxon>Ophiocordycipitaceae</taxon>
        <taxon>Purpureocillium</taxon>
    </lineage>
</organism>
<keyword evidence="5" id="KW-1185">Reference proteome</keyword>
<dbReference type="PRINTS" id="PR00080">
    <property type="entry name" value="SDRFAMILY"/>
</dbReference>
<comment type="similarity">
    <text evidence="1">Belongs to the short-chain dehydrogenases/reductases (SDR) family.</text>
</comment>
<protein>
    <submittedName>
        <fullName evidence="4">Proteasome subunit alpha</fullName>
    </submittedName>
</protein>
<evidence type="ECO:0000313" key="5">
    <source>
        <dbReference type="Proteomes" id="UP001163105"/>
    </source>
</evidence>
<dbReference type="EMBL" id="JAQHRD010000008">
    <property type="protein sequence ID" value="KAJ6438390.1"/>
    <property type="molecule type" value="Genomic_DNA"/>
</dbReference>